<dbReference type="InterPro" id="IPR015424">
    <property type="entry name" value="PyrdxlP-dep_Trfase"/>
</dbReference>
<dbReference type="GO" id="GO:0003962">
    <property type="term" value="F:cystathionine gamma-synthase activity"/>
    <property type="evidence" value="ECO:0007669"/>
    <property type="project" value="UniProtKB-EC"/>
</dbReference>
<evidence type="ECO:0000256" key="1">
    <source>
        <dbReference type="ARBA" id="ARBA00001933"/>
    </source>
</evidence>
<dbReference type="InterPro" id="IPR000277">
    <property type="entry name" value="Cys/Met-Metab_PyrdxlP-dep_enz"/>
</dbReference>
<organism evidence="6 7">
    <name type="scientific">Pseudoxanthomonas helianthi</name>
    <dbReference type="NCBI Taxonomy" id="1453541"/>
    <lineage>
        <taxon>Bacteria</taxon>
        <taxon>Pseudomonadati</taxon>
        <taxon>Pseudomonadota</taxon>
        <taxon>Gammaproteobacteria</taxon>
        <taxon>Lysobacterales</taxon>
        <taxon>Lysobacteraceae</taxon>
        <taxon>Pseudoxanthomonas</taxon>
    </lineage>
</organism>
<dbReference type="GO" id="GO:0005737">
    <property type="term" value="C:cytoplasm"/>
    <property type="evidence" value="ECO:0007669"/>
    <property type="project" value="TreeGrafter"/>
</dbReference>
<dbReference type="EC" id="2.5.1.48" evidence="6"/>
<keyword evidence="7" id="KW-1185">Reference proteome</keyword>
<dbReference type="EMBL" id="JAGKTC010000001">
    <property type="protein sequence ID" value="MBP3983056.1"/>
    <property type="molecule type" value="Genomic_DNA"/>
</dbReference>
<dbReference type="InterPro" id="IPR015421">
    <property type="entry name" value="PyrdxlP-dep_Trfase_major"/>
</dbReference>
<dbReference type="RefSeq" id="WP_210534924.1">
    <property type="nucleotide sequence ID" value="NZ_JAGKTC010000001.1"/>
</dbReference>
<dbReference type="GO" id="GO:0019343">
    <property type="term" value="P:cysteine biosynthetic process via cystathionine"/>
    <property type="evidence" value="ECO:0007669"/>
    <property type="project" value="TreeGrafter"/>
</dbReference>
<gene>
    <name evidence="6" type="ORF">J5837_01355</name>
</gene>
<dbReference type="Gene3D" id="3.40.640.10">
    <property type="entry name" value="Type I PLP-dependent aspartate aminotransferase-like (Major domain)"/>
    <property type="match status" value="1"/>
</dbReference>
<feature type="coiled-coil region" evidence="5">
    <location>
        <begin position="373"/>
        <end position="400"/>
    </location>
</feature>
<dbReference type="GO" id="GO:0030170">
    <property type="term" value="F:pyridoxal phosphate binding"/>
    <property type="evidence" value="ECO:0007669"/>
    <property type="project" value="InterPro"/>
</dbReference>
<evidence type="ECO:0000256" key="3">
    <source>
        <dbReference type="PIRSR" id="PIRSR001434-2"/>
    </source>
</evidence>
<dbReference type="InterPro" id="IPR011821">
    <property type="entry name" value="O_succ_thio_ly"/>
</dbReference>
<dbReference type="InterPro" id="IPR054542">
    <property type="entry name" value="Cys_met_metab_PP"/>
</dbReference>
<dbReference type="GO" id="GO:0004123">
    <property type="term" value="F:cystathionine gamma-lyase activity"/>
    <property type="evidence" value="ECO:0007669"/>
    <property type="project" value="TreeGrafter"/>
</dbReference>
<name>A0A941ARM0_9GAMM</name>
<comment type="cofactor">
    <cofactor evidence="1 4">
        <name>pyridoxal 5'-phosphate</name>
        <dbReference type="ChEBI" id="CHEBI:597326"/>
    </cofactor>
</comment>
<feature type="modified residue" description="N6-(pyridoxal phosphate)lysine" evidence="3">
    <location>
        <position position="205"/>
    </location>
</feature>
<dbReference type="NCBIfam" id="TIGR02080">
    <property type="entry name" value="O_succ_thio_ly"/>
    <property type="match status" value="1"/>
</dbReference>
<comment type="caution">
    <text evidence="6">The sequence shown here is derived from an EMBL/GenBank/DDBJ whole genome shotgun (WGS) entry which is preliminary data.</text>
</comment>
<dbReference type="PANTHER" id="PTHR11808:SF75">
    <property type="entry name" value="CYSTATHIONINE GAMMA-SYNTHASE"/>
    <property type="match status" value="1"/>
</dbReference>
<dbReference type="FunFam" id="3.40.640.10:FF:000038">
    <property type="entry name" value="Cystathionine gamma-synthase"/>
    <property type="match status" value="1"/>
</dbReference>
<dbReference type="NCBIfam" id="NF006450">
    <property type="entry name" value="PRK08776.1"/>
    <property type="match status" value="1"/>
</dbReference>
<dbReference type="Proteomes" id="UP000673447">
    <property type="component" value="Unassembled WGS sequence"/>
</dbReference>
<dbReference type="Pfam" id="PF01053">
    <property type="entry name" value="Cys_Met_Meta_PP"/>
    <property type="match status" value="1"/>
</dbReference>
<evidence type="ECO:0000313" key="6">
    <source>
        <dbReference type="EMBL" id="MBP3983056.1"/>
    </source>
</evidence>
<evidence type="ECO:0000313" key="7">
    <source>
        <dbReference type="Proteomes" id="UP000673447"/>
    </source>
</evidence>
<dbReference type="PROSITE" id="PS00868">
    <property type="entry name" value="CYS_MET_METAB_PP"/>
    <property type="match status" value="1"/>
</dbReference>
<dbReference type="FunFam" id="3.90.1150.10:FF:000008">
    <property type="entry name" value="Cystathionine gamma-synthase"/>
    <property type="match status" value="1"/>
</dbReference>
<accession>A0A941ARM0</accession>
<dbReference type="AlphaFoldDB" id="A0A941ARM0"/>
<keyword evidence="6" id="KW-0808">Transferase</keyword>
<dbReference type="Gene3D" id="3.90.1150.10">
    <property type="entry name" value="Aspartate Aminotransferase, domain 1"/>
    <property type="match status" value="1"/>
</dbReference>
<dbReference type="PANTHER" id="PTHR11808">
    <property type="entry name" value="TRANS-SULFURATION ENZYME FAMILY MEMBER"/>
    <property type="match status" value="1"/>
</dbReference>
<sequence length="404" mass="42577">MSIQPESPACTAATAAVRAGIDRDTAYGAVTPPIVLSSNFSFDGFGNKRQYDYTRSGNPTRDLLAEALAELEGGAGAVVTATGMGAITLVLHALLQPGDKLVVPHDAYGGSWRLFNALAKKGHFELITADLTDPRSLADALAQSPAVVLVETPSNPLLRVTDLRFVIDAAHKAGALAVVDNTFLSPALQRPFEFDADIVLHSTTKYINGHSDVVGGAVIAKTREHHELLTWWGNALGLTGSPFDSFLTLRGLRTLDARLRVHQENATAIATLLDGHAAVAKVYFPGLESHPGHALAARQQKGFGAMISFELEGGEAEVRAFIDGLRYFTLAESLGGVESLVAHPASMTHAAMTAEARAKAGISDGLLRLSVGIEAAEDLVADLSAALERAQAVAEASKRKFADA</sequence>
<dbReference type="SUPFAM" id="SSF53383">
    <property type="entry name" value="PLP-dependent transferases"/>
    <property type="match status" value="1"/>
</dbReference>
<keyword evidence="2 3" id="KW-0663">Pyridoxal phosphate</keyword>
<protein>
    <submittedName>
        <fullName evidence="6">O-succinylhomoserine (Thiol)-lyase</fullName>
        <ecNumber evidence="6">2.5.1.48</ecNumber>
    </submittedName>
</protein>
<comment type="similarity">
    <text evidence="4">Belongs to the trans-sulfuration enzymes family.</text>
</comment>
<evidence type="ECO:0000256" key="4">
    <source>
        <dbReference type="RuleBase" id="RU362118"/>
    </source>
</evidence>
<dbReference type="PIRSF" id="PIRSF001434">
    <property type="entry name" value="CGS"/>
    <property type="match status" value="1"/>
</dbReference>
<dbReference type="GO" id="GO:0019346">
    <property type="term" value="P:transsulfuration"/>
    <property type="evidence" value="ECO:0007669"/>
    <property type="project" value="InterPro"/>
</dbReference>
<dbReference type="InterPro" id="IPR015422">
    <property type="entry name" value="PyrdxlP-dep_Trfase_small"/>
</dbReference>
<keyword evidence="5" id="KW-0175">Coiled coil</keyword>
<evidence type="ECO:0000256" key="5">
    <source>
        <dbReference type="SAM" id="Coils"/>
    </source>
</evidence>
<evidence type="ECO:0000256" key="2">
    <source>
        <dbReference type="ARBA" id="ARBA00022898"/>
    </source>
</evidence>
<reference evidence="6" key="1">
    <citation type="journal article" date="2016" name="Int. J. Syst. Evol. Microbiol.">
        <title>Pseudoxanthomonas helianthi sp. nov., isolated from roots of Jerusalem artichoke (Helianthus tuberosus).</title>
        <authorList>
            <person name="Kittiwongwattana C."/>
            <person name="Thawai C."/>
        </authorList>
    </citation>
    <scope>NUCLEOTIDE SEQUENCE</scope>
    <source>
        <strain evidence="6">110414</strain>
    </source>
</reference>
<proteinExistence type="inferred from homology"/>
<dbReference type="CDD" id="cd00614">
    <property type="entry name" value="CGS_like"/>
    <property type="match status" value="1"/>
</dbReference>
<reference evidence="6" key="2">
    <citation type="submission" date="2021-03" db="EMBL/GenBank/DDBJ databases">
        <authorList>
            <person name="Cao W."/>
        </authorList>
    </citation>
    <scope>NUCLEOTIDE SEQUENCE</scope>
    <source>
        <strain evidence="6">110414</strain>
    </source>
</reference>